<dbReference type="InterPro" id="IPR036206">
    <property type="entry name" value="ThiamineP_synth_sf"/>
</dbReference>
<dbReference type="GO" id="GO:0005524">
    <property type="term" value="F:ATP binding"/>
    <property type="evidence" value="ECO:0007669"/>
    <property type="project" value="UniProtKB-KW"/>
</dbReference>
<dbReference type="Gene3D" id="3.40.1190.20">
    <property type="match status" value="1"/>
</dbReference>
<dbReference type="PANTHER" id="PTHR20857:SF23">
    <property type="entry name" value="THIAMINE BIOSYNTHETIC BIFUNCTIONAL ENZYME"/>
    <property type="match status" value="1"/>
</dbReference>
<keyword evidence="12" id="KW-0784">Thiamine biosynthesis</keyword>
<dbReference type="GO" id="GO:0009229">
    <property type="term" value="P:thiamine diphosphate biosynthetic process"/>
    <property type="evidence" value="ECO:0007669"/>
    <property type="project" value="UniProtKB-UniPathway"/>
</dbReference>
<dbReference type="Proteomes" id="UP000027195">
    <property type="component" value="Unassembled WGS sequence"/>
</dbReference>
<keyword evidence="7" id="KW-0479">Metal-binding</keyword>
<dbReference type="CDD" id="cd01170">
    <property type="entry name" value="THZ_kinase"/>
    <property type="match status" value="1"/>
</dbReference>
<evidence type="ECO:0000256" key="17">
    <source>
        <dbReference type="ARBA" id="ARBA00061283"/>
    </source>
</evidence>
<dbReference type="GO" id="GO:0000287">
    <property type="term" value="F:magnesium ion binding"/>
    <property type="evidence" value="ECO:0007669"/>
    <property type="project" value="InterPro"/>
</dbReference>
<gene>
    <name evidence="19" type="ORF">BOTBODRAFT_25958</name>
</gene>
<evidence type="ECO:0000256" key="11">
    <source>
        <dbReference type="ARBA" id="ARBA00022842"/>
    </source>
</evidence>
<dbReference type="PRINTS" id="PR01099">
    <property type="entry name" value="HYETHTZKNASE"/>
</dbReference>
<comment type="similarity">
    <text evidence="16">In the C-terminal section; belongs to the Thz kinase family.</text>
</comment>
<comment type="cofactor">
    <cofactor evidence="2">
        <name>Mg(2+)</name>
        <dbReference type="ChEBI" id="CHEBI:18420"/>
    </cofactor>
</comment>
<dbReference type="GO" id="GO:0005737">
    <property type="term" value="C:cytoplasm"/>
    <property type="evidence" value="ECO:0007669"/>
    <property type="project" value="TreeGrafter"/>
</dbReference>
<evidence type="ECO:0000256" key="9">
    <source>
        <dbReference type="ARBA" id="ARBA00022777"/>
    </source>
</evidence>
<dbReference type="UniPathway" id="UPA00060">
    <property type="reaction ID" value="UER00139"/>
</dbReference>
<sequence length="542" mass="56626">MAKPSIDLSLYLVTGRELLPPNKDYYESLEEALQGGVTVVQVREKTADTGEFLDIASKTSSICAKYGVPLIINDRVDIALAVNAAGVHIGQSDMPVSVTRRLLPSDCIIGKSVSDVEEAKVALEEGVDYVGIGAIWATTSKKLVRPVVGVRGVGEILEVFLGSDIKTVGIGGLKSTTVLRTLHGATTPCGTRTLDGVAVVSDIVASPNPRGSAELLSKLIRAFYSRPSPNFAFPFSAAHQSYTEDDIKSRAAGLLKTLKAIKPLVHQITNTVVATQSANITLALGASPIMATAPQEMEDLSKIPGALLVNIGTIANKDGMLVAGRHANLNRKPIVFDPVGVGATSFRRAAADELLNSWQATVIKGNAAEIGTLAKTAEVQSKGVDSVGSGFSDPVAIVKALARKERCVVVMTGPQDYISDGHTTIRLSNGDPMLADITGSGCIVGTVVASFCGISSISAQKRLSAQRAAGQTDTDHKAGLLVDGNMLIASVAGVLAITVASELAVERPEVRGTGTFLPALIDAIYGLTPEDVASRAKVEIIR</sequence>
<dbReference type="Gene3D" id="3.20.20.70">
    <property type="entry name" value="Aldolase class I"/>
    <property type="match status" value="1"/>
</dbReference>
<organism evidence="19 20">
    <name type="scientific">Botryobasidium botryosum (strain FD-172 SS1)</name>
    <dbReference type="NCBI Taxonomy" id="930990"/>
    <lineage>
        <taxon>Eukaryota</taxon>
        <taxon>Fungi</taxon>
        <taxon>Dikarya</taxon>
        <taxon>Basidiomycota</taxon>
        <taxon>Agaricomycotina</taxon>
        <taxon>Agaricomycetes</taxon>
        <taxon>Cantharellales</taxon>
        <taxon>Botryobasidiaceae</taxon>
        <taxon>Botryobasidium</taxon>
    </lineage>
</organism>
<evidence type="ECO:0000256" key="14">
    <source>
        <dbReference type="ARBA" id="ARBA00047851"/>
    </source>
</evidence>
<evidence type="ECO:0000256" key="13">
    <source>
        <dbReference type="ARBA" id="ARBA00047334"/>
    </source>
</evidence>
<dbReference type="OrthoDB" id="4994at2759"/>
<dbReference type="Pfam" id="PF02581">
    <property type="entry name" value="TMP-TENI"/>
    <property type="match status" value="1"/>
</dbReference>
<evidence type="ECO:0000256" key="12">
    <source>
        <dbReference type="ARBA" id="ARBA00022977"/>
    </source>
</evidence>
<protein>
    <recommendedName>
        <fullName evidence="18">Thiamine phosphate synthase/TenI domain-containing protein</fullName>
    </recommendedName>
</protein>
<feature type="domain" description="Thiamine phosphate synthase/TenI" evidence="18">
    <location>
        <begin position="10"/>
        <end position="203"/>
    </location>
</feature>
<dbReference type="FunCoup" id="A0A067NBL1">
    <property type="interactions" value="315"/>
</dbReference>
<dbReference type="HAMAP" id="MF_00228">
    <property type="entry name" value="Thz_kinase"/>
    <property type="match status" value="1"/>
</dbReference>
<keyword evidence="10" id="KW-0067">ATP-binding</keyword>
<dbReference type="FunFam" id="3.20.20.70:FF:000104">
    <property type="entry name" value="Thiamine biosynthetic bifunctional enzyme"/>
    <property type="match status" value="1"/>
</dbReference>
<keyword evidence="9" id="KW-0418">Kinase</keyword>
<dbReference type="GO" id="GO:0004417">
    <property type="term" value="F:hydroxyethylthiazole kinase activity"/>
    <property type="evidence" value="ECO:0007669"/>
    <property type="project" value="UniProtKB-EC"/>
</dbReference>
<dbReference type="STRING" id="930990.A0A067NBL1"/>
<dbReference type="PANTHER" id="PTHR20857">
    <property type="entry name" value="THIAMINE-PHOSPHATE PYROPHOSPHORYLASE"/>
    <property type="match status" value="1"/>
</dbReference>
<dbReference type="AlphaFoldDB" id="A0A067NBL1"/>
<dbReference type="InterPro" id="IPR029056">
    <property type="entry name" value="Ribokinase-like"/>
</dbReference>
<comment type="pathway">
    <text evidence="5">Cofactor biosynthesis; thiamine diphosphate biosynthesis; thiamine phosphate from 4-amino-2-methyl-5-diphosphomethylpyrimidine and 4-methyl-5-(2-phosphoethyl)-thiazole: step 1/1.</text>
</comment>
<evidence type="ECO:0000256" key="6">
    <source>
        <dbReference type="ARBA" id="ARBA00022679"/>
    </source>
</evidence>
<dbReference type="HAMAP" id="MF_00097">
    <property type="entry name" value="TMP_synthase"/>
    <property type="match status" value="1"/>
</dbReference>
<keyword evidence="8" id="KW-0547">Nucleotide-binding</keyword>
<dbReference type="SUPFAM" id="SSF51391">
    <property type="entry name" value="Thiamin phosphate synthase"/>
    <property type="match status" value="1"/>
</dbReference>
<reference evidence="20" key="1">
    <citation type="journal article" date="2014" name="Proc. Natl. Acad. Sci. U.S.A.">
        <title>Extensive sampling of basidiomycete genomes demonstrates inadequacy of the white-rot/brown-rot paradigm for wood decay fungi.</title>
        <authorList>
            <person name="Riley R."/>
            <person name="Salamov A.A."/>
            <person name="Brown D.W."/>
            <person name="Nagy L.G."/>
            <person name="Floudas D."/>
            <person name="Held B.W."/>
            <person name="Levasseur A."/>
            <person name="Lombard V."/>
            <person name="Morin E."/>
            <person name="Otillar R."/>
            <person name="Lindquist E.A."/>
            <person name="Sun H."/>
            <person name="LaButti K.M."/>
            <person name="Schmutz J."/>
            <person name="Jabbour D."/>
            <person name="Luo H."/>
            <person name="Baker S.E."/>
            <person name="Pisabarro A.G."/>
            <person name="Walton J.D."/>
            <person name="Blanchette R.A."/>
            <person name="Henrissat B."/>
            <person name="Martin F."/>
            <person name="Cullen D."/>
            <person name="Hibbett D.S."/>
            <person name="Grigoriev I.V."/>
        </authorList>
    </citation>
    <scope>NUCLEOTIDE SEQUENCE [LARGE SCALE GENOMIC DNA]</scope>
    <source>
        <strain evidence="20">FD-172 SS1</strain>
    </source>
</reference>
<evidence type="ECO:0000259" key="18">
    <source>
        <dbReference type="Pfam" id="PF02581"/>
    </source>
</evidence>
<comment type="catalytic activity">
    <reaction evidence="15">
        <text>2-[(2R,5Z)-2-carboxy-4-methylthiazol-5(2H)-ylidene]ethyl phosphate + 4-amino-2-methyl-5-(diphosphooxymethyl)pyrimidine + 2 H(+) = thiamine phosphate + CO2 + diphosphate</text>
        <dbReference type="Rhea" id="RHEA:47844"/>
        <dbReference type="ChEBI" id="CHEBI:15378"/>
        <dbReference type="ChEBI" id="CHEBI:16526"/>
        <dbReference type="ChEBI" id="CHEBI:33019"/>
        <dbReference type="ChEBI" id="CHEBI:37575"/>
        <dbReference type="ChEBI" id="CHEBI:57841"/>
        <dbReference type="ChEBI" id="CHEBI:62899"/>
        <dbReference type="EC" id="2.5.1.3"/>
    </reaction>
</comment>
<proteinExistence type="inferred from homology"/>
<dbReference type="InterPro" id="IPR022998">
    <property type="entry name" value="ThiamineP_synth_TenI"/>
</dbReference>
<evidence type="ECO:0000256" key="8">
    <source>
        <dbReference type="ARBA" id="ARBA00022741"/>
    </source>
</evidence>
<dbReference type="NCBIfam" id="NF006830">
    <property type="entry name" value="PRK09355.1"/>
    <property type="match status" value="1"/>
</dbReference>
<comment type="catalytic activity">
    <reaction evidence="1">
        <text>5-(2-hydroxyethyl)-4-methylthiazole + ATP = 4-methyl-5-(2-phosphooxyethyl)-thiazole + ADP + H(+)</text>
        <dbReference type="Rhea" id="RHEA:24212"/>
        <dbReference type="ChEBI" id="CHEBI:15378"/>
        <dbReference type="ChEBI" id="CHEBI:17957"/>
        <dbReference type="ChEBI" id="CHEBI:30616"/>
        <dbReference type="ChEBI" id="CHEBI:58296"/>
        <dbReference type="ChEBI" id="CHEBI:456216"/>
        <dbReference type="EC" id="2.7.1.50"/>
    </reaction>
</comment>
<evidence type="ECO:0000313" key="20">
    <source>
        <dbReference type="Proteomes" id="UP000027195"/>
    </source>
</evidence>
<dbReference type="GO" id="GO:0004789">
    <property type="term" value="F:thiamine-phosphate diphosphorylase activity"/>
    <property type="evidence" value="ECO:0007669"/>
    <property type="project" value="UniProtKB-EC"/>
</dbReference>
<evidence type="ECO:0000313" key="19">
    <source>
        <dbReference type="EMBL" id="KDQ21517.1"/>
    </source>
</evidence>
<evidence type="ECO:0000256" key="4">
    <source>
        <dbReference type="ARBA" id="ARBA00004868"/>
    </source>
</evidence>
<keyword evidence="6" id="KW-0808">Transferase</keyword>
<dbReference type="InterPro" id="IPR013785">
    <property type="entry name" value="Aldolase_TIM"/>
</dbReference>
<evidence type="ECO:0000256" key="7">
    <source>
        <dbReference type="ARBA" id="ARBA00022723"/>
    </source>
</evidence>
<evidence type="ECO:0000256" key="16">
    <source>
        <dbReference type="ARBA" id="ARBA00061146"/>
    </source>
</evidence>
<dbReference type="HOGENOM" id="CLU_019943_1_1_1"/>
<comment type="function">
    <text evidence="3">Condenses 4-methyl-5-(beta-hydroxyethyl)thiazole monophosphate (THZ-P) and 2-methyl-4-amino-5-hydroxymethyl pyrimidine pyrophosphate (HMP-PP) to form thiamine monophosphate (TMP).</text>
</comment>
<comment type="pathway">
    <text evidence="4">Cofactor biosynthesis; thiamine diphosphate biosynthesis; 4-methyl-5-(2-phosphoethyl)-thiazole from 5-(2-hydroxyethyl)-4-methylthiazole: step 1/1.</text>
</comment>
<evidence type="ECO:0000256" key="1">
    <source>
        <dbReference type="ARBA" id="ARBA00001771"/>
    </source>
</evidence>
<evidence type="ECO:0000256" key="5">
    <source>
        <dbReference type="ARBA" id="ARBA00005165"/>
    </source>
</evidence>
<dbReference type="CDD" id="cd00564">
    <property type="entry name" value="TMP_TenI"/>
    <property type="match status" value="1"/>
</dbReference>
<keyword evidence="11" id="KW-0460">Magnesium</keyword>
<evidence type="ECO:0000256" key="15">
    <source>
        <dbReference type="ARBA" id="ARBA00047883"/>
    </source>
</evidence>
<dbReference type="InParanoid" id="A0A067NBL1"/>
<comment type="catalytic activity">
    <reaction evidence="13">
        <text>4-methyl-5-(2-phosphooxyethyl)-thiazole + 4-amino-2-methyl-5-(diphosphooxymethyl)pyrimidine + H(+) = thiamine phosphate + diphosphate</text>
        <dbReference type="Rhea" id="RHEA:22328"/>
        <dbReference type="ChEBI" id="CHEBI:15378"/>
        <dbReference type="ChEBI" id="CHEBI:33019"/>
        <dbReference type="ChEBI" id="CHEBI:37575"/>
        <dbReference type="ChEBI" id="CHEBI:57841"/>
        <dbReference type="ChEBI" id="CHEBI:58296"/>
        <dbReference type="EC" id="2.5.1.3"/>
    </reaction>
</comment>
<evidence type="ECO:0000256" key="3">
    <source>
        <dbReference type="ARBA" id="ARBA00003814"/>
    </source>
</evidence>
<name>A0A067NBL1_BOTB1</name>
<dbReference type="InterPro" id="IPR034291">
    <property type="entry name" value="TMP_synthase"/>
</dbReference>
<evidence type="ECO:0000256" key="2">
    <source>
        <dbReference type="ARBA" id="ARBA00001946"/>
    </source>
</evidence>
<dbReference type="SUPFAM" id="SSF53613">
    <property type="entry name" value="Ribokinase-like"/>
    <property type="match status" value="1"/>
</dbReference>
<evidence type="ECO:0000256" key="10">
    <source>
        <dbReference type="ARBA" id="ARBA00022840"/>
    </source>
</evidence>
<dbReference type="GO" id="GO:0009228">
    <property type="term" value="P:thiamine biosynthetic process"/>
    <property type="evidence" value="ECO:0007669"/>
    <property type="project" value="UniProtKB-KW"/>
</dbReference>
<dbReference type="InterPro" id="IPR000417">
    <property type="entry name" value="Hyethyz_kinase"/>
</dbReference>
<accession>A0A067NBL1</accession>
<dbReference type="Pfam" id="PF02110">
    <property type="entry name" value="HK"/>
    <property type="match status" value="1"/>
</dbReference>
<comment type="similarity">
    <text evidence="17">In the N-terminal section; belongs to the thiamine-phosphate synthase family.</text>
</comment>
<dbReference type="EMBL" id="KL198016">
    <property type="protein sequence ID" value="KDQ21517.1"/>
    <property type="molecule type" value="Genomic_DNA"/>
</dbReference>
<keyword evidence="20" id="KW-1185">Reference proteome</keyword>
<comment type="catalytic activity">
    <reaction evidence="14">
        <text>2-(2-carboxy-4-methylthiazol-5-yl)ethyl phosphate + 4-amino-2-methyl-5-(diphosphooxymethyl)pyrimidine + 2 H(+) = thiamine phosphate + CO2 + diphosphate</text>
        <dbReference type="Rhea" id="RHEA:47848"/>
        <dbReference type="ChEBI" id="CHEBI:15378"/>
        <dbReference type="ChEBI" id="CHEBI:16526"/>
        <dbReference type="ChEBI" id="CHEBI:33019"/>
        <dbReference type="ChEBI" id="CHEBI:37575"/>
        <dbReference type="ChEBI" id="CHEBI:57841"/>
        <dbReference type="ChEBI" id="CHEBI:62890"/>
        <dbReference type="EC" id="2.5.1.3"/>
    </reaction>
</comment>
<dbReference type="NCBIfam" id="TIGR00693">
    <property type="entry name" value="thiE"/>
    <property type="match status" value="1"/>
</dbReference>